<feature type="transmembrane region" description="Helical" evidence="2">
    <location>
        <begin position="40"/>
        <end position="64"/>
    </location>
</feature>
<feature type="compositionally biased region" description="Basic and acidic residues" evidence="1">
    <location>
        <begin position="128"/>
        <end position="163"/>
    </location>
</feature>
<feature type="region of interest" description="Disordered" evidence="1">
    <location>
        <begin position="126"/>
        <end position="163"/>
    </location>
</feature>
<keyword evidence="2" id="KW-0812">Transmembrane</keyword>
<organism evidence="3 4">
    <name type="scientific">Cicer arietinum</name>
    <name type="common">Chickpea</name>
    <name type="synonym">Garbanzo</name>
    <dbReference type="NCBI Taxonomy" id="3827"/>
    <lineage>
        <taxon>Eukaryota</taxon>
        <taxon>Viridiplantae</taxon>
        <taxon>Streptophyta</taxon>
        <taxon>Embryophyta</taxon>
        <taxon>Tracheophyta</taxon>
        <taxon>Spermatophyta</taxon>
        <taxon>Magnoliopsida</taxon>
        <taxon>eudicotyledons</taxon>
        <taxon>Gunneridae</taxon>
        <taxon>Pentapetalae</taxon>
        <taxon>rosids</taxon>
        <taxon>fabids</taxon>
        <taxon>Fabales</taxon>
        <taxon>Fabaceae</taxon>
        <taxon>Papilionoideae</taxon>
        <taxon>50 kb inversion clade</taxon>
        <taxon>NPAAA clade</taxon>
        <taxon>Hologalegina</taxon>
        <taxon>IRL clade</taxon>
        <taxon>Cicereae</taxon>
        <taxon>Cicer</taxon>
    </lineage>
</organism>
<dbReference type="AlphaFoldDB" id="A0A1S2YUP0"/>
<feature type="transmembrane region" description="Helical" evidence="2">
    <location>
        <begin position="12"/>
        <end position="34"/>
    </location>
</feature>
<dbReference type="PANTHER" id="PTHR34964:SF14">
    <property type="entry name" value="MEMBRANE LIPOPROTEIN"/>
    <property type="match status" value="1"/>
</dbReference>
<keyword evidence="2" id="KW-0472">Membrane</keyword>
<name>A0A1S2YUP0_CICAR</name>
<evidence type="ECO:0000256" key="1">
    <source>
        <dbReference type="SAM" id="MobiDB-lite"/>
    </source>
</evidence>
<evidence type="ECO:0000256" key="2">
    <source>
        <dbReference type="SAM" id="Phobius"/>
    </source>
</evidence>
<protein>
    <submittedName>
        <fullName evidence="4">Uncharacterized protein LOC101503454</fullName>
    </submittedName>
</protein>
<dbReference type="Proteomes" id="UP000087171">
    <property type="component" value="Chromosome Ca7"/>
</dbReference>
<dbReference type="GeneID" id="101503454"/>
<reference evidence="3" key="1">
    <citation type="journal article" date="2013" name="Nat. Biotechnol.">
        <title>Draft genome sequence of chickpea (Cicer arietinum) provides a resource for trait improvement.</title>
        <authorList>
            <person name="Varshney R.K."/>
            <person name="Song C."/>
            <person name="Saxena R.K."/>
            <person name="Azam S."/>
            <person name="Yu S."/>
            <person name="Sharpe A.G."/>
            <person name="Cannon S."/>
            <person name="Baek J."/>
            <person name="Rosen B.D."/>
            <person name="Tar'an B."/>
            <person name="Millan T."/>
            <person name="Zhang X."/>
            <person name="Ramsay L.D."/>
            <person name="Iwata A."/>
            <person name="Wang Y."/>
            <person name="Nelson W."/>
            <person name="Farmer A.D."/>
            <person name="Gaur P.M."/>
            <person name="Soderlund C."/>
            <person name="Penmetsa R.V."/>
            <person name="Xu C."/>
            <person name="Bharti A.K."/>
            <person name="He W."/>
            <person name="Winter P."/>
            <person name="Zhao S."/>
            <person name="Hane J.K."/>
            <person name="Carrasquilla-Garcia N."/>
            <person name="Condie J.A."/>
            <person name="Upadhyaya H.D."/>
            <person name="Luo M.C."/>
            <person name="Thudi M."/>
            <person name="Gowda C.L."/>
            <person name="Singh N.P."/>
            <person name="Lichtenzveig J."/>
            <person name="Gali K.K."/>
            <person name="Rubio J."/>
            <person name="Nadarajan N."/>
            <person name="Dolezel J."/>
            <person name="Bansal K.C."/>
            <person name="Xu X."/>
            <person name="Edwards D."/>
            <person name="Zhang G."/>
            <person name="Kahl G."/>
            <person name="Gil J."/>
            <person name="Singh K.B."/>
            <person name="Datta S.K."/>
            <person name="Jackson S.A."/>
            <person name="Wang J."/>
            <person name="Cook D.R."/>
        </authorList>
    </citation>
    <scope>NUCLEOTIDE SEQUENCE [LARGE SCALE GENOMIC DNA]</scope>
    <source>
        <strain evidence="3">cv. CDC Frontier</strain>
    </source>
</reference>
<keyword evidence="3" id="KW-1185">Reference proteome</keyword>
<dbReference type="PaxDb" id="3827-XP_004510203.1"/>
<proteinExistence type="predicted"/>
<gene>
    <name evidence="4" type="primary">LOC101503454</name>
</gene>
<reference evidence="4" key="2">
    <citation type="submission" date="2025-08" db="UniProtKB">
        <authorList>
            <consortium name="RefSeq"/>
        </authorList>
    </citation>
    <scope>IDENTIFICATION</scope>
    <source>
        <tissue evidence="4">Etiolated seedlings</tissue>
    </source>
</reference>
<dbReference type="eggNOG" id="ENOG502S90I">
    <property type="taxonomic scope" value="Eukaryota"/>
</dbReference>
<dbReference type="KEGG" id="cam:101503454"/>
<dbReference type="RefSeq" id="XP_004510203.1">
    <property type="nucleotide sequence ID" value="XM_004510146.3"/>
</dbReference>
<dbReference type="PROSITE" id="PS51257">
    <property type="entry name" value="PROKAR_LIPOPROTEIN"/>
    <property type="match status" value="1"/>
</dbReference>
<feature type="region of interest" description="Disordered" evidence="1">
    <location>
        <begin position="90"/>
        <end position="110"/>
    </location>
</feature>
<evidence type="ECO:0000313" key="4">
    <source>
        <dbReference type="RefSeq" id="XP_004510203.1"/>
    </source>
</evidence>
<accession>A0A1S2YUP0</accession>
<sequence>MGDRKGDVRIYIISCFFFACTIGGGIFLSLYIFLPESESVTWHLIAGMILVAIPWISWFVIFLYRCIRPINVPFDEHRLNNGAIWTPKSSPAVTSPNGAKSPAHSPVGGGRERCVQFGPVVEMGNGFHGDDGEGEEHHHNEDFVDHHESKEEHEIPTLIMVEH</sequence>
<keyword evidence="2" id="KW-1133">Transmembrane helix</keyword>
<dbReference type="OrthoDB" id="1056497at2759"/>
<dbReference type="PANTHER" id="PTHR34964">
    <property type="entry name" value="MEMBRANE LIPOPROTEIN-RELATED"/>
    <property type="match status" value="1"/>
</dbReference>
<evidence type="ECO:0000313" key="3">
    <source>
        <dbReference type="Proteomes" id="UP000087171"/>
    </source>
</evidence>